<gene>
    <name evidence="6" type="ORF">BJ979_001012</name>
</gene>
<evidence type="ECO:0000313" key="7">
    <source>
        <dbReference type="Proteomes" id="UP000553888"/>
    </source>
</evidence>
<dbReference type="EMBL" id="JACBZY010000001">
    <property type="protein sequence ID" value="NYG98386.1"/>
    <property type="molecule type" value="Genomic_DNA"/>
</dbReference>
<dbReference type="CDD" id="cd00452">
    <property type="entry name" value="KDPG_aldolase"/>
    <property type="match status" value="1"/>
</dbReference>
<comment type="subunit">
    <text evidence="3">Homotrimer.</text>
</comment>
<dbReference type="PANTHER" id="PTHR30246">
    <property type="entry name" value="2-KETO-3-DEOXY-6-PHOSPHOGLUCONATE ALDOLASE"/>
    <property type="match status" value="1"/>
</dbReference>
<accession>A0A852Y617</accession>
<name>A0A852Y617_9MICO</name>
<comment type="similarity">
    <text evidence="2">Belongs to the KHG/KDPG aldolase family.</text>
</comment>
<dbReference type="AlphaFoldDB" id="A0A852Y617"/>
<dbReference type="Proteomes" id="UP000553888">
    <property type="component" value="Unassembled WGS sequence"/>
</dbReference>
<keyword evidence="4 6" id="KW-0456">Lyase</keyword>
<evidence type="ECO:0000256" key="5">
    <source>
        <dbReference type="ARBA" id="ARBA00023277"/>
    </source>
</evidence>
<evidence type="ECO:0000256" key="4">
    <source>
        <dbReference type="ARBA" id="ARBA00023239"/>
    </source>
</evidence>
<keyword evidence="7" id="KW-1185">Reference proteome</keyword>
<reference evidence="6 7" key="1">
    <citation type="submission" date="2020-07" db="EMBL/GenBank/DDBJ databases">
        <title>Sequencing the genomes of 1000 actinobacteria strains.</title>
        <authorList>
            <person name="Klenk H.-P."/>
        </authorList>
    </citation>
    <scope>NUCLEOTIDE SEQUENCE [LARGE SCALE GENOMIC DNA]</scope>
    <source>
        <strain evidence="6 7">DSM 23141</strain>
    </source>
</reference>
<dbReference type="InterPro" id="IPR000887">
    <property type="entry name" value="Aldlse_KDPG_KHG"/>
</dbReference>
<dbReference type="PANTHER" id="PTHR30246:SF1">
    <property type="entry name" value="2-DEHYDRO-3-DEOXY-6-PHOSPHOGALACTONATE ALDOLASE-RELATED"/>
    <property type="match status" value="1"/>
</dbReference>
<comment type="pathway">
    <text evidence="1">Carbohydrate acid metabolism.</text>
</comment>
<comment type="caution">
    <text evidence="6">The sequence shown here is derived from an EMBL/GenBank/DDBJ whole genome shotgun (WGS) entry which is preliminary data.</text>
</comment>
<dbReference type="EC" id="4.1.2.14" evidence="6"/>
<evidence type="ECO:0000313" key="6">
    <source>
        <dbReference type="EMBL" id="NYG98386.1"/>
    </source>
</evidence>
<dbReference type="Gene3D" id="3.20.20.70">
    <property type="entry name" value="Aldolase class I"/>
    <property type="match status" value="1"/>
</dbReference>
<evidence type="ECO:0000256" key="1">
    <source>
        <dbReference type="ARBA" id="ARBA00004761"/>
    </source>
</evidence>
<dbReference type="RefSeq" id="WP_179565789.1">
    <property type="nucleotide sequence ID" value="NZ_JACBZY010000001.1"/>
</dbReference>
<evidence type="ECO:0000256" key="3">
    <source>
        <dbReference type="ARBA" id="ARBA00011233"/>
    </source>
</evidence>
<evidence type="ECO:0000256" key="2">
    <source>
        <dbReference type="ARBA" id="ARBA00006906"/>
    </source>
</evidence>
<dbReference type="GO" id="GO:0106009">
    <property type="term" value="F:(4S)-4-hydroxy-2-oxoglutarate aldolase activity"/>
    <property type="evidence" value="ECO:0007669"/>
    <property type="project" value="UniProtKB-EC"/>
</dbReference>
<organism evidence="6 7">
    <name type="scientific">Schumannella luteola</name>
    <dbReference type="NCBI Taxonomy" id="472059"/>
    <lineage>
        <taxon>Bacteria</taxon>
        <taxon>Bacillati</taxon>
        <taxon>Actinomycetota</taxon>
        <taxon>Actinomycetes</taxon>
        <taxon>Micrococcales</taxon>
        <taxon>Microbacteriaceae</taxon>
        <taxon>Schumannella</taxon>
    </lineage>
</organism>
<sequence length="211" mass="21350">MTEQARAVHPADVQQRIIAQRAVPVVRAADPDAAARICALLVDAELDVIELTTTIPRWDEALAAARAAHPGAAIGMGTVTSAVDAELAIEHGASFLVSPFPAPAVRAVAADHGVRFAEGGSTPGEIAAAAQHGLCKLFPAHLGGVAYLRTLLAVLPHASIMPTGGIRIADVGAWLTAGAVAVGVGSDLYSAPDVAAAVAELRAQLETASTP</sequence>
<dbReference type="GO" id="GO:0008675">
    <property type="term" value="F:2-dehydro-3-deoxy-phosphogluconate aldolase activity"/>
    <property type="evidence" value="ECO:0007669"/>
    <property type="project" value="UniProtKB-EC"/>
</dbReference>
<keyword evidence="5" id="KW-0119">Carbohydrate metabolism</keyword>
<dbReference type="Pfam" id="PF01081">
    <property type="entry name" value="Aldolase"/>
    <property type="match status" value="1"/>
</dbReference>
<proteinExistence type="inferred from homology"/>
<dbReference type="SUPFAM" id="SSF51569">
    <property type="entry name" value="Aldolase"/>
    <property type="match status" value="1"/>
</dbReference>
<dbReference type="InterPro" id="IPR013785">
    <property type="entry name" value="Aldolase_TIM"/>
</dbReference>
<dbReference type="EC" id="4.1.3.42" evidence="6"/>
<protein>
    <submittedName>
        <fullName evidence="6">2-dehydro-3-deoxyphosphogluconate aldolase/(4S)-4-hydroxy-2-oxoglutarate aldolase</fullName>
        <ecNumber evidence="6">4.1.2.14</ecNumber>
        <ecNumber evidence="6">4.1.3.42</ecNumber>
    </submittedName>
</protein>